<proteinExistence type="predicted"/>
<evidence type="ECO:0000313" key="3">
    <source>
        <dbReference type="Proteomes" id="UP001190700"/>
    </source>
</evidence>
<accession>A0AAE0LJH9</accession>
<sequence length="120" mass="12594">MKFHLALSHSLGFAYSALPLYPPPWLVTDHFFHAFPFGAATGLATSTTGHLVGPPSFLNPLTPFGEVNTSVSTGKYSNTTNNPASIAGITSSSQNLSLGQKGSTNTAEVVLGVALFSRRK</sequence>
<reference evidence="2 3" key="1">
    <citation type="journal article" date="2015" name="Genome Biol. Evol.">
        <title>Comparative Genomics of a Bacterivorous Green Alga Reveals Evolutionary Causalities and Consequences of Phago-Mixotrophic Mode of Nutrition.</title>
        <authorList>
            <person name="Burns J.A."/>
            <person name="Paasch A."/>
            <person name="Narechania A."/>
            <person name="Kim E."/>
        </authorList>
    </citation>
    <scope>NUCLEOTIDE SEQUENCE [LARGE SCALE GENOMIC DNA]</scope>
    <source>
        <strain evidence="2 3">PLY_AMNH</strain>
    </source>
</reference>
<feature type="chain" id="PRO_5042221290" evidence="1">
    <location>
        <begin position="17"/>
        <end position="120"/>
    </location>
</feature>
<keyword evidence="3" id="KW-1185">Reference proteome</keyword>
<organism evidence="2 3">
    <name type="scientific">Cymbomonas tetramitiformis</name>
    <dbReference type="NCBI Taxonomy" id="36881"/>
    <lineage>
        <taxon>Eukaryota</taxon>
        <taxon>Viridiplantae</taxon>
        <taxon>Chlorophyta</taxon>
        <taxon>Pyramimonadophyceae</taxon>
        <taxon>Pyramimonadales</taxon>
        <taxon>Pyramimonadaceae</taxon>
        <taxon>Cymbomonas</taxon>
    </lineage>
</organism>
<evidence type="ECO:0000256" key="1">
    <source>
        <dbReference type="SAM" id="SignalP"/>
    </source>
</evidence>
<feature type="signal peptide" evidence="1">
    <location>
        <begin position="1"/>
        <end position="16"/>
    </location>
</feature>
<dbReference type="Proteomes" id="UP001190700">
    <property type="component" value="Unassembled WGS sequence"/>
</dbReference>
<protein>
    <submittedName>
        <fullName evidence="2">Uncharacterized protein</fullName>
    </submittedName>
</protein>
<dbReference type="AlphaFoldDB" id="A0AAE0LJH9"/>
<name>A0AAE0LJH9_9CHLO</name>
<dbReference type="EMBL" id="LGRX02000838">
    <property type="protein sequence ID" value="KAK3287462.1"/>
    <property type="molecule type" value="Genomic_DNA"/>
</dbReference>
<keyword evidence="1" id="KW-0732">Signal</keyword>
<gene>
    <name evidence="2" type="ORF">CYMTET_5028</name>
</gene>
<evidence type="ECO:0000313" key="2">
    <source>
        <dbReference type="EMBL" id="KAK3287462.1"/>
    </source>
</evidence>
<comment type="caution">
    <text evidence="2">The sequence shown here is derived from an EMBL/GenBank/DDBJ whole genome shotgun (WGS) entry which is preliminary data.</text>
</comment>